<evidence type="ECO:0000256" key="11">
    <source>
        <dbReference type="RuleBase" id="RU362027"/>
    </source>
</evidence>
<dbReference type="AlphaFoldDB" id="A0A2I0AG78"/>
<feature type="region of interest" description="Disordered" evidence="12">
    <location>
        <begin position="1"/>
        <end position="39"/>
    </location>
</feature>
<protein>
    <recommendedName>
        <fullName evidence="11">Hexosyltransferase</fullName>
        <ecNumber evidence="11">2.4.1.-</ecNumber>
    </recommendedName>
</protein>
<evidence type="ECO:0000256" key="10">
    <source>
        <dbReference type="ARBA" id="ARBA00038162"/>
    </source>
</evidence>
<evidence type="ECO:0000256" key="6">
    <source>
        <dbReference type="ARBA" id="ARBA00022989"/>
    </source>
</evidence>
<dbReference type="GO" id="GO:0046872">
    <property type="term" value="F:metal ion binding"/>
    <property type="evidence" value="ECO:0007669"/>
    <property type="project" value="UniProtKB-KW"/>
</dbReference>
<dbReference type="SUPFAM" id="SSF53448">
    <property type="entry name" value="Nucleotide-diphospho-sugar transferases"/>
    <property type="match status" value="1"/>
</dbReference>
<comment type="subcellular location">
    <subcellularLocation>
        <location evidence="1">Golgi apparatus membrane</location>
        <topology evidence="1">Single-pass type II membrane protein</topology>
    </subcellularLocation>
</comment>
<evidence type="ECO:0000313" key="14">
    <source>
        <dbReference type="Proteomes" id="UP000236161"/>
    </source>
</evidence>
<dbReference type="CDD" id="cd02537">
    <property type="entry name" value="GT8_Glycogenin"/>
    <property type="match status" value="1"/>
</dbReference>
<dbReference type="PANTHER" id="PTHR11183">
    <property type="entry name" value="GLYCOGENIN SUBFAMILY MEMBER"/>
    <property type="match status" value="1"/>
</dbReference>
<dbReference type="GO" id="GO:0000139">
    <property type="term" value="C:Golgi membrane"/>
    <property type="evidence" value="ECO:0007669"/>
    <property type="project" value="UniProtKB-SubCell"/>
</dbReference>
<dbReference type="EMBL" id="KZ451982">
    <property type="protein sequence ID" value="PKA54553.1"/>
    <property type="molecule type" value="Genomic_DNA"/>
</dbReference>
<organism evidence="13 14">
    <name type="scientific">Apostasia shenzhenica</name>
    <dbReference type="NCBI Taxonomy" id="1088818"/>
    <lineage>
        <taxon>Eukaryota</taxon>
        <taxon>Viridiplantae</taxon>
        <taxon>Streptophyta</taxon>
        <taxon>Embryophyta</taxon>
        <taxon>Tracheophyta</taxon>
        <taxon>Spermatophyta</taxon>
        <taxon>Magnoliopsida</taxon>
        <taxon>Liliopsida</taxon>
        <taxon>Asparagales</taxon>
        <taxon>Orchidaceae</taxon>
        <taxon>Apostasioideae</taxon>
        <taxon>Apostasia</taxon>
    </lineage>
</organism>
<name>A0A2I0AG78_9ASPA</name>
<evidence type="ECO:0000256" key="3">
    <source>
        <dbReference type="ARBA" id="ARBA00022679"/>
    </source>
</evidence>
<dbReference type="GO" id="GO:0071555">
    <property type="term" value="P:cell wall organization"/>
    <property type="evidence" value="ECO:0007669"/>
    <property type="project" value="UniProtKB-KW"/>
</dbReference>
<dbReference type="InterPro" id="IPR029044">
    <property type="entry name" value="Nucleotide-diphossugar_trans"/>
</dbReference>
<dbReference type="Proteomes" id="UP000236161">
    <property type="component" value="Unassembled WGS sequence"/>
</dbReference>
<evidence type="ECO:0000256" key="12">
    <source>
        <dbReference type="SAM" id="MobiDB-lite"/>
    </source>
</evidence>
<dbReference type="InterPro" id="IPR050587">
    <property type="entry name" value="GNT1/Glycosyltrans_8"/>
</dbReference>
<evidence type="ECO:0000256" key="1">
    <source>
        <dbReference type="ARBA" id="ARBA00004323"/>
    </source>
</evidence>
<evidence type="ECO:0000256" key="8">
    <source>
        <dbReference type="ARBA" id="ARBA00023211"/>
    </source>
</evidence>
<evidence type="ECO:0000256" key="5">
    <source>
        <dbReference type="ARBA" id="ARBA00022723"/>
    </source>
</evidence>
<evidence type="ECO:0000256" key="7">
    <source>
        <dbReference type="ARBA" id="ARBA00023136"/>
    </source>
</evidence>
<reference evidence="13 14" key="1">
    <citation type="journal article" date="2017" name="Nature">
        <title>The Apostasia genome and the evolution of orchids.</title>
        <authorList>
            <person name="Zhang G.Q."/>
            <person name="Liu K.W."/>
            <person name="Li Z."/>
            <person name="Lohaus R."/>
            <person name="Hsiao Y.Y."/>
            <person name="Niu S.C."/>
            <person name="Wang J.Y."/>
            <person name="Lin Y.C."/>
            <person name="Xu Q."/>
            <person name="Chen L.J."/>
            <person name="Yoshida K."/>
            <person name="Fujiwara S."/>
            <person name="Wang Z.W."/>
            <person name="Zhang Y.Q."/>
            <person name="Mitsuda N."/>
            <person name="Wang M."/>
            <person name="Liu G.H."/>
            <person name="Pecoraro L."/>
            <person name="Huang H.X."/>
            <person name="Xiao X.J."/>
            <person name="Lin M."/>
            <person name="Wu X.Y."/>
            <person name="Wu W.L."/>
            <person name="Chen Y.Y."/>
            <person name="Chang S.B."/>
            <person name="Sakamoto S."/>
            <person name="Ohme-Takagi M."/>
            <person name="Yagi M."/>
            <person name="Zeng S.J."/>
            <person name="Shen C.Y."/>
            <person name="Yeh C.M."/>
            <person name="Luo Y.B."/>
            <person name="Tsai W.C."/>
            <person name="Van de Peer Y."/>
            <person name="Liu Z.J."/>
        </authorList>
    </citation>
    <scope>NUCLEOTIDE SEQUENCE [LARGE SCALE GENOMIC DNA]</scope>
    <source>
        <strain evidence="14">cv. Shenzhen</strain>
        <tissue evidence="13">Stem</tissue>
    </source>
</reference>
<dbReference type="EC" id="2.4.1.-" evidence="11"/>
<dbReference type="OrthoDB" id="2014201at2759"/>
<keyword evidence="4" id="KW-0812">Transmembrane</keyword>
<dbReference type="InterPro" id="IPR002495">
    <property type="entry name" value="Glyco_trans_8"/>
</dbReference>
<dbReference type="FunFam" id="3.90.550.10:FF:000018">
    <property type="entry name" value="Hexosyltransferase"/>
    <property type="match status" value="1"/>
</dbReference>
<keyword evidence="14" id="KW-1185">Reference proteome</keyword>
<comment type="similarity">
    <text evidence="10">Belongs to the glycosyltransferase 8 family. Glycogenin subfamily.</text>
</comment>
<evidence type="ECO:0000256" key="2">
    <source>
        <dbReference type="ARBA" id="ARBA00022676"/>
    </source>
</evidence>
<dbReference type="Pfam" id="PF01501">
    <property type="entry name" value="Glyco_transf_8"/>
    <property type="match status" value="1"/>
</dbReference>
<dbReference type="Gene3D" id="3.90.550.10">
    <property type="entry name" value="Spore Coat Polysaccharide Biosynthesis Protein SpsA, Chain A"/>
    <property type="match status" value="1"/>
</dbReference>
<keyword evidence="8" id="KW-0464">Manganese</keyword>
<dbReference type="STRING" id="1088818.A0A2I0AG78"/>
<accession>A0A2I0AG78</accession>
<keyword evidence="7" id="KW-0472">Membrane</keyword>
<evidence type="ECO:0000256" key="9">
    <source>
        <dbReference type="ARBA" id="ARBA00023316"/>
    </source>
</evidence>
<dbReference type="GO" id="GO:0016757">
    <property type="term" value="F:glycosyltransferase activity"/>
    <property type="evidence" value="ECO:0007669"/>
    <property type="project" value="UniProtKB-KW"/>
</dbReference>
<keyword evidence="5" id="KW-0479">Metal-binding</keyword>
<keyword evidence="9" id="KW-0961">Cell wall biogenesis/degradation</keyword>
<keyword evidence="3 13" id="KW-0808">Transferase</keyword>
<keyword evidence="2 13" id="KW-0328">Glycosyltransferase</keyword>
<keyword evidence="6" id="KW-1133">Transmembrane helix</keyword>
<proteinExistence type="inferred from homology"/>
<sequence length="580" mass="66708">MKGEGGQFAGLMEARQRPAGNHSEASRRRGPKGKGLKEAFKLLSPIQEKSSSGKPSLTGWQQNEAIPRYASNIDIEWTHILQITVGLYENNPNLTVGLLNFNSKEVNQWHNLLPNAVISNIHLNKADKNLTWEELYPEWIDEEEETDVPVCHHLPNPKVSQASKFDLIAVKLPCNKDGNWRRDIARLHLQISAAKLAAYSAQGDEPVNVLLVTNCFPIPNLFACKHLVAREGNVWLYKPDLKVLLQKIQLPVGSCELPLPLKHTEIQSSNNSNREAYATILHSEDVYVCGAIVAAQSIRLTGSTRDLVILVDETIRSHYKNGLEAAGWKIRKIKRIRNPNAEKDAYNEWNYSKFRLWQLTEYDKIIFIDADLLVLRNIDFLFKMPEISATGNNVTLFNSGVMVIEPSNCTFKLLMDQINDIKSYNGGDQGYLNEIFTWWHRIPRSMNFLKHFWIGDEEERKASKNHLFGADPPVLYVLHYLGFKPWMCFRDYDCNWNVDVMQEFASDIAHERWWRVHDSMEKKLQKFCLLSTERKANLEWDRMQAEKMNYSDAHWKMKRSLVTDKCISASQSLNVMGIIP</sequence>
<gene>
    <name evidence="13" type="primary">GUX3</name>
    <name evidence="13" type="ORF">AXF42_Ash000388</name>
</gene>
<evidence type="ECO:0000256" key="4">
    <source>
        <dbReference type="ARBA" id="ARBA00022692"/>
    </source>
</evidence>
<evidence type="ECO:0000313" key="13">
    <source>
        <dbReference type="EMBL" id="PKA54553.1"/>
    </source>
</evidence>